<evidence type="ECO:0000313" key="1">
    <source>
        <dbReference type="EMBL" id="QDA62377.1"/>
    </source>
</evidence>
<dbReference type="InterPro" id="IPR024476">
    <property type="entry name" value="DUF3861"/>
</dbReference>
<protein>
    <submittedName>
        <fullName evidence="1">DUF3861 domain-containing protein</fullName>
    </submittedName>
</protein>
<dbReference type="Proteomes" id="UP000305398">
    <property type="component" value="Chromosome"/>
</dbReference>
<proteinExistence type="predicted"/>
<dbReference type="OrthoDB" id="119700at2"/>
<gene>
    <name evidence="1" type="ORF">FHG12_20775</name>
</gene>
<evidence type="ECO:0000313" key="2">
    <source>
        <dbReference type="Proteomes" id="UP000305398"/>
    </source>
</evidence>
<dbReference type="Gene3D" id="3.10.20.850">
    <property type="entry name" value="Protein of unknown function DUF3861"/>
    <property type="match status" value="1"/>
</dbReference>
<sequence length="109" mass="12511">MEKRAHRYRLQLEHLSGPQADTPLHEPLTLEFTNHDNIFSIIERQQGKGLFNDKNQEAEFAIGLKMFSEVMLKNRKHPLFEEFGEAFGAFMKKLKATPQVGTSGPENIL</sequence>
<accession>A0A5B8A574</accession>
<reference evidence="1 2" key="1">
    <citation type="submission" date="2019-06" db="EMBL/GenBank/DDBJ databases">
        <authorList>
            <person name="Srinivasan S."/>
        </authorList>
    </citation>
    <scope>NUCLEOTIDE SEQUENCE [LARGE SCALE GENOMIC DNA]</scope>
    <source>
        <strain evidence="1 2">17J68-5</strain>
    </source>
</reference>
<organism evidence="1 2">
    <name type="scientific">Hymenobacter jejuensis</name>
    <dbReference type="NCBI Taxonomy" id="2502781"/>
    <lineage>
        <taxon>Bacteria</taxon>
        <taxon>Pseudomonadati</taxon>
        <taxon>Bacteroidota</taxon>
        <taxon>Cytophagia</taxon>
        <taxon>Cytophagales</taxon>
        <taxon>Hymenobacteraceae</taxon>
        <taxon>Hymenobacter</taxon>
    </lineage>
</organism>
<dbReference type="InterPro" id="IPR038194">
    <property type="entry name" value="DUF3861_sf"/>
</dbReference>
<dbReference type="EMBL" id="CP040896">
    <property type="protein sequence ID" value="QDA62377.1"/>
    <property type="molecule type" value="Genomic_DNA"/>
</dbReference>
<keyword evidence="2" id="KW-1185">Reference proteome</keyword>
<dbReference type="KEGG" id="hyj:FHG12_20775"/>
<dbReference type="RefSeq" id="WP_139517608.1">
    <property type="nucleotide sequence ID" value="NZ_CP040896.1"/>
</dbReference>
<dbReference type="Pfam" id="PF12977">
    <property type="entry name" value="DUF3861"/>
    <property type="match status" value="1"/>
</dbReference>
<name>A0A5B8A574_9BACT</name>
<dbReference type="AlphaFoldDB" id="A0A5B8A574"/>